<dbReference type="PANTHER" id="PTHR31679:SF2">
    <property type="entry name" value="PEROXISOMAL MEMBRANE PROTEIN PEX30-RELATED"/>
    <property type="match status" value="1"/>
</dbReference>
<feature type="domain" description="Peroxin/Ferlin" evidence="8">
    <location>
        <begin position="258"/>
        <end position="326"/>
    </location>
</feature>
<dbReference type="RefSeq" id="XP_020071684.1">
    <property type="nucleotide sequence ID" value="XM_020214489.1"/>
</dbReference>
<dbReference type="InterPro" id="IPR006614">
    <property type="entry name" value="Peroxin/Ferlin"/>
</dbReference>
<dbReference type="OMA" id="PPFYILT"/>
<evidence type="ECO:0000313" key="11">
    <source>
        <dbReference type="Proteomes" id="UP000094389"/>
    </source>
</evidence>
<feature type="region of interest" description="Disordered" evidence="6">
    <location>
        <begin position="1"/>
        <end position="41"/>
    </location>
</feature>
<dbReference type="GO" id="GO:0005778">
    <property type="term" value="C:peroxisomal membrane"/>
    <property type="evidence" value="ECO:0007669"/>
    <property type="project" value="UniProtKB-SubCell"/>
</dbReference>
<dbReference type="SMART" id="SM00693">
    <property type="entry name" value="DysFN"/>
    <property type="match status" value="1"/>
</dbReference>
<feature type="region of interest" description="Disordered" evidence="6">
    <location>
        <begin position="461"/>
        <end position="494"/>
    </location>
</feature>
<keyword evidence="2 7" id="KW-0812">Transmembrane</keyword>
<reference evidence="10 11" key="1">
    <citation type="journal article" date="2016" name="Proc. Natl. Acad. Sci. U.S.A.">
        <title>Comparative genomics of biotechnologically important yeasts.</title>
        <authorList>
            <person name="Riley R."/>
            <person name="Haridas S."/>
            <person name="Wolfe K.H."/>
            <person name="Lopes M.R."/>
            <person name="Hittinger C.T."/>
            <person name="Goeker M."/>
            <person name="Salamov A.A."/>
            <person name="Wisecaver J.H."/>
            <person name="Long T.M."/>
            <person name="Calvey C.H."/>
            <person name="Aerts A.L."/>
            <person name="Barry K.W."/>
            <person name="Choi C."/>
            <person name="Clum A."/>
            <person name="Coughlan A.Y."/>
            <person name="Deshpande S."/>
            <person name="Douglass A.P."/>
            <person name="Hanson S.J."/>
            <person name="Klenk H.-P."/>
            <person name="LaButti K.M."/>
            <person name="Lapidus A."/>
            <person name="Lindquist E.A."/>
            <person name="Lipzen A.M."/>
            <person name="Meier-Kolthoff J.P."/>
            <person name="Ohm R.A."/>
            <person name="Otillar R.P."/>
            <person name="Pangilinan J.L."/>
            <person name="Peng Y."/>
            <person name="Rokas A."/>
            <person name="Rosa C.A."/>
            <person name="Scheuner C."/>
            <person name="Sibirny A.A."/>
            <person name="Slot J.C."/>
            <person name="Stielow J.B."/>
            <person name="Sun H."/>
            <person name="Kurtzman C.P."/>
            <person name="Blackwell M."/>
            <person name="Grigoriev I.V."/>
            <person name="Jeffries T.W."/>
        </authorList>
    </citation>
    <scope>NUCLEOTIDE SEQUENCE [LARGE SCALE GENOMIC DNA]</scope>
    <source>
        <strain evidence="11">ATCC 18201 / CBS 1600 / BCRC 20928 / JCM 3617 / NBRC 0987 / NRRL Y-1542</strain>
    </source>
</reference>
<feature type="transmembrane region" description="Helical" evidence="7">
    <location>
        <begin position="98"/>
        <end position="114"/>
    </location>
</feature>
<proteinExistence type="predicted"/>
<dbReference type="GeneID" id="30988885"/>
<dbReference type="InterPro" id="IPR052646">
    <property type="entry name" value="Peroxisomal_PEX28-32"/>
</dbReference>
<dbReference type="SMART" id="SM00694">
    <property type="entry name" value="DysFC"/>
    <property type="match status" value="1"/>
</dbReference>
<keyword evidence="11" id="KW-1185">Reference proteome</keyword>
<gene>
    <name evidence="10" type="ORF">CYBJADRAFT_166440</name>
</gene>
<keyword evidence="3 7" id="KW-1133">Transmembrane helix</keyword>
<evidence type="ECO:0000259" key="8">
    <source>
        <dbReference type="SMART" id="SM00693"/>
    </source>
</evidence>
<dbReference type="STRING" id="983966.A0A1E4S581"/>
<organism evidence="10 11">
    <name type="scientific">Cyberlindnera jadinii (strain ATCC 18201 / CBS 1600 / BCRC 20928 / JCM 3617 / NBRC 0987 / NRRL Y-1542)</name>
    <name type="common">Torula yeast</name>
    <name type="synonym">Candida utilis</name>
    <dbReference type="NCBI Taxonomy" id="983966"/>
    <lineage>
        <taxon>Eukaryota</taxon>
        <taxon>Fungi</taxon>
        <taxon>Dikarya</taxon>
        <taxon>Ascomycota</taxon>
        <taxon>Saccharomycotina</taxon>
        <taxon>Saccharomycetes</taxon>
        <taxon>Phaffomycetales</taxon>
        <taxon>Phaffomycetaceae</taxon>
        <taxon>Cyberlindnera</taxon>
    </lineage>
</organism>
<protein>
    <submittedName>
        <fullName evidence="10">Peroxisomal integral membrane protein</fullName>
    </submittedName>
</protein>
<evidence type="ECO:0000256" key="3">
    <source>
        <dbReference type="ARBA" id="ARBA00022989"/>
    </source>
</evidence>
<dbReference type="InterPro" id="IPR010482">
    <property type="entry name" value="TECPR1-like_DysF"/>
</dbReference>
<sequence length="494" mass="55849">MSSVSIAEEDGETRASFTGRSSSLAERIGGEPEPQSSPLLSSTPVTVSRVLVRAYPYLIIADKVLSVLTWTGDDVWVSTLVLAVYAALVLYFESVVTFFGHISIVALLVGYSFMDKCVEQQINEKPTLDDIVHLLTSLNVKADLFLNPITSLALTSYDIKRILFTTIFLSPLYVILTFFIFTPRSFLLTFGLYVLSYHSSFSRVTRKMLWKFRMVRLLSFYLTGLDFGGININKDSGIFAAVKRVNEKVGIQNKDGKPILFTYVLYENQRRWLGIGWTANLLSYERTAWTDEFLNESSPTDKFTLPETEEGSGLAWRWVDKTWRLDLTNDGAIQLPSSKPKTTANPNSDDGYIYYDNTWKKPSTEDSFSKYTRRRRWIRTAEMVPVNAPPSTSKASVDRVTTPHEPTPVIEVSNIKASGSTSTSVSKENTPLKRKSIRFDDTPKVLEAVLQQQEKRKVSFGEHNVIVETPTENTKVEDKPADETEIEMDHEKID</sequence>
<evidence type="ECO:0000256" key="1">
    <source>
        <dbReference type="ARBA" id="ARBA00004585"/>
    </source>
</evidence>
<keyword evidence="4 7" id="KW-0472">Membrane</keyword>
<feature type="domain" description="Peroxin/Ferlin" evidence="9">
    <location>
        <begin position="351"/>
        <end position="384"/>
    </location>
</feature>
<dbReference type="Pfam" id="PF06398">
    <property type="entry name" value="Pex24p"/>
    <property type="match status" value="1"/>
</dbReference>
<feature type="transmembrane region" description="Helical" evidence="7">
    <location>
        <begin position="162"/>
        <end position="181"/>
    </location>
</feature>
<feature type="compositionally biased region" description="Polar residues" evidence="6">
    <location>
        <begin position="15"/>
        <end position="24"/>
    </location>
</feature>
<evidence type="ECO:0000256" key="4">
    <source>
        <dbReference type="ARBA" id="ARBA00023136"/>
    </source>
</evidence>
<keyword evidence="5" id="KW-0576">Peroxisome</keyword>
<evidence type="ECO:0000256" key="7">
    <source>
        <dbReference type="SAM" id="Phobius"/>
    </source>
</evidence>
<accession>A0A1E4S581</accession>
<dbReference type="AlphaFoldDB" id="A0A1E4S581"/>
<dbReference type="EMBL" id="KV453927">
    <property type="protein sequence ID" value="ODV74645.1"/>
    <property type="molecule type" value="Genomic_DNA"/>
</dbReference>
<evidence type="ECO:0000256" key="5">
    <source>
        <dbReference type="ARBA" id="ARBA00023140"/>
    </source>
</evidence>
<evidence type="ECO:0000259" key="9">
    <source>
        <dbReference type="SMART" id="SM00694"/>
    </source>
</evidence>
<name>A0A1E4S581_CYBJN</name>
<dbReference type="OrthoDB" id="5586090at2759"/>
<evidence type="ECO:0000256" key="6">
    <source>
        <dbReference type="SAM" id="MobiDB-lite"/>
    </source>
</evidence>
<feature type="compositionally biased region" description="Basic and acidic residues" evidence="6">
    <location>
        <begin position="474"/>
        <end position="494"/>
    </location>
</feature>
<evidence type="ECO:0000256" key="2">
    <source>
        <dbReference type="ARBA" id="ARBA00022692"/>
    </source>
</evidence>
<dbReference type="GO" id="GO:0007031">
    <property type="term" value="P:peroxisome organization"/>
    <property type="evidence" value="ECO:0007669"/>
    <property type="project" value="UniProtKB-ARBA"/>
</dbReference>
<evidence type="ECO:0000313" key="10">
    <source>
        <dbReference type="EMBL" id="ODV74645.1"/>
    </source>
</evidence>
<comment type="subcellular location">
    <subcellularLocation>
        <location evidence="1">Peroxisome membrane</location>
        <topology evidence="1">Multi-pass membrane protein</topology>
    </subcellularLocation>
</comment>
<dbReference type="PANTHER" id="PTHR31679">
    <property type="entry name" value="PEROXISOMAL MEMBRANE PROTEIN PEX30-RELATED"/>
    <property type="match status" value="1"/>
</dbReference>
<dbReference type="Proteomes" id="UP000094389">
    <property type="component" value="Unassembled WGS sequence"/>
</dbReference>